<comment type="caution">
    <text evidence="1">The sequence shown here is derived from an EMBL/GenBank/DDBJ whole genome shotgun (WGS) entry which is preliminary data.</text>
</comment>
<protein>
    <submittedName>
        <fullName evidence="1">Uncharacterized protein</fullName>
    </submittedName>
</protein>
<organism evidence="1 2">
    <name type="scientific">Aureimonas altamirensis DSM 21988</name>
    <dbReference type="NCBI Taxonomy" id="1121026"/>
    <lineage>
        <taxon>Bacteria</taxon>
        <taxon>Pseudomonadati</taxon>
        <taxon>Pseudomonadota</taxon>
        <taxon>Alphaproteobacteria</taxon>
        <taxon>Hyphomicrobiales</taxon>
        <taxon>Aurantimonadaceae</taxon>
        <taxon>Aureimonas</taxon>
    </lineage>
</organism>
<proteinExistence type="predicted"/>
<evidence type="ECO:0000313" key="1">
    <source>
        <dbReference type="EMBL" id="SHI79844.1"/>
    </source>
</evidence>
<keyword evidence="2" id="KW-1185">Reference proteome</keyword>
<dbReference type="RefSeq" id="WP_143190136.1">
    <property type="nucleotide sequence ID" value="NZ_FQZC01000001.1"/>
</dbReference>
<sequence length="94" mass="11019">MSVLSPSMSNDQLDRIEKLLREVNQRVLDLTLRVMEVEMRQKREAELATTRHTAVFEWVAPDSWKQSIDALDYTEIETPRDIHAILAQAKRARR</sequence>
<evidence type="ECO:0000313" key="2">
    <source>
        <dbReference type="Proteomes" id="UP000184290"/>
    </source>
</evidence>
<name>A0ABY1I980_9HYPH</name>
<reference evidence="1 2" key="1">
    <citation type="submission" date="2016-11" db="EMBL/GenBank/DDBJ databases">
        <authorList>
            <person name="Varghese N."/>
            <person name="Submissions S."/>
        </authorList>
    </citation>
    <scope>NUCLEOTIDE SEQUENCE [LARGE SCALE GENOMIC DNA]</scope>
    <source>
        <strain evidence="1 2">DSM 21988</strain>
    </source>
</reference>
<accession>A0ABY1I980</accession>
<dbReference type="Proteomes" id="UP000184290">
    <property type="component" value="Unassembled WGS sequence"/>
</dbReference>
<dbReference type="EMBL" id="FQZC01000001">
    <property type="protein sequence ID" value="SHI79844.1"/>
    <property type="molecule type" value="Genomic_DNA"/>
</dbReference>
<gene>
    <name evidence="1" type="ORF">SAMN02745911_1201</name>
</gene>